<protein>
    <submittedName>
        <fullName evidence="2">DUF4367 domain-containing protein</fullName>
    </submittedName>
</protein>
<dbReference type="Pfam" id="PF14285">
    <property type="entry name" value="DUF4367"/>
    <property type="match status" value="1"/>
</dbReference>
<dbReference type="AlphaFoldDB" id="A0A9D1FQ02"/>
<accession>A0A9D1FQ02</accession>
<evidence type="ECO:0000313" key="3">
    <source>
        <dbReference type="Proteomes" id="UP000824002"/>
    </source>
</evidence>
<name>A0A9D1FQ02_9FIRM</name>
<organism evidence="2 3">
    <name type="scientific">Candidatus Merdivicinus excrementipullorum</name>
    <dbReference type="NCBI Taxonomy" id="2840867"/>
    <lineage>
        <taxon>Bacteria</taxon>
        <taxon>Bacillati</taxon>
        <taxon>Bacillota</taxon>
        <taxon>Clostridia</taxon>
        <taxon>Eubacteriales</taxon>
        <taxon>Oscillospiraceae</taxon>
        <taxon>Oscillospiraceae incertae sedis</taxon>
        <taxon>Candidatus Merdivicinus</taxon>
    </lineage>
</organism>
<sequence>MVRKAAVILVICCAAAFSGLMTVEAFRERVIHFFTQVFSTHTEVEISTEGYEDAELAPLELGYLPEGMTETERNIKKMSTQIRCKGKDSFLNIIQKKITDDINQSIDFDSEDAQIQNITINNHETVVISEDDIIQMFWTDHNSFIVITGNLPLEEMKKIAENISLKN</sequence>
<dbReference type="EMBL" id="DVJP01000083">
    <property type="protein sequence ID" value="HIS77687.1"/>
    <property type="molecule type" value="Genomic_DNA"/>
</dbReference>
<evidence type="ECO:0000259" key="1">
    <source>
        <dbReference type="Pfam" id="PF14285"/>
    </source>
</evidence>
<dbReference type="InterPro" id="IPR025377">
    <property type="entry name" value="DUF4367"/>
</dbReference>
<reference evidence="2" key="1">
    <citation type="submission" date="2020-10" db="EMBL/GenBank/DDBJ databases">
        <authorList>
            <person name="Gilroy R."/>
        </authorList>
    </citation>
    <scope>NUCLEOTIDE SEQUENCE</scope>
    <source>
        <strain evidence="2">CHK199-13235</strain>
    </source>
</reference>
<gene>
    <name evidence="2" type="ORF">IAB51_12965</name>
</gene>
<dbReference type="Proteomes" id="UP000824002">
    <property type="component" value="Unassembled WGS sequence"/>
</dbReference>
<comment type="caution">
    <text evidence="2">The sequence shown here is derived from an EMBL/GenBank/DDBJ whole genome shotgun (WGS) entry which is preliminary data.</text>
</comment>
<evidence type="ECO:0000313" key="2">
    <source>
        <dbReference type="EMBL" id="HIS77687.1"/>
    </source>
</evidence>
<proteinExistence type="predicted"/>
<feature type="domain" description="DUF4367" evidence="1">
    <location>
        <begin position="59"/>
        <end position="163"/>
    </location>
</feature>
<reference evidence="2" key="2">
    <citation type="journal article" date="2021" name="PeerJ">
        <title>Extensive microbial diversity within the chicken gut microbiome revealed by metagenomics and culture.</title>
        <authorList>
            <person name="Gilroy R."/>
            <person name="Ravi A."/>
            <person name="Getino M."/>
            <person name="Pursley I."/>
            <person name="Horton D.L."/>
            <person name="Alikhan N.F."/>
            <person name="Baker D."/>
            <person name="Gharbi K."/>
            <person name="Hall N."/>
            <person name="Watson M."/>
            <person name="Adriaenssens E.M."/>
            <person name="Foster-Nyarko E."/>
            <person name="Jarju S."/>
            <person name="Secka A."/>
            <person name="Antonio M."/>
            <person name="Oren A."/>
            <person name="Chaudhuri R.R."/>
            <person name="La Ragione R."/>
            <person name="Hildebrand F."/>
            <person name="Pallen M.J."/>
        </authorList>
    </citation>
    <scope>NUCLEOTIDE SEQUENCE</scope>
    <source>
        <strain evidence="2">CHK199-13235</strain>
    </source>
</reference>